<accession>A0A0J9WBR6</accession>
<dbReference type="RefSeq" id="XP_018258020.1">
    <property type="nucleotide sequence ID" value="XM_018403109.1"/>
</dbReference>
<dbReference type="AlphaFoldDB" id="A0A0J9WBR6"/>
<proteinExistence type="predicted"/>
<reference evidence="1" key="2">
    <citation type="journal article" date="2010" name="Nature">
        <title>Comparative genomics reveals mobile pathogenicity chromosomes in Fusarium.</title>
        <authorList>
            <person name="Ma L.J."/>
            <person name="van der Does H.C."/>
            <person name="Borkovich K.A."/>
            <person name="Coleman J.J."/>
            <person name="Daboussi M.J."/>
            <person name="Di Pietro A."/>
            <person name="Dufresne M."/>
            <person name="Freitag M."/>
            <person name="Grabherr M."/>
            <person name="Henrissat B."/>
            <person name="Houterman P.M."/>
            <person name="Kang S."/>
            <person name="Shim W.B."/>
            <person name="Woloshuk C."/>
            <person name="Xie X."/>
            <person name="Xu J.R."/>
            <person name="Antoniw J."/>
            <person name="Baker S.E."/>
            <person name="Bluhm B.H."/>
            <person name="Breakspear A."/>
            <person name="Brown D.W."/>
            <person name="Butchko R.A."/>
            <person name="Chapman S."/>
            <person name="Coulson R."/>
            <person name="Coutinho P.M."/>
            <person name="Danchin E.G."/>
            <person name="Diener A."/>
            <person name="Gale L.R."/>
            <person name="Gardiner D.M."/>
            <person name="Goff S."/>
            <person name="Hammond-Kosack K.E."/>
            <person name="Hilburn K."/>
            <person name="Hua-Van A."/>
            <person name="Jonkers W."/>
            <person name="Kazan K."/>
            <person name="Kodira C.D."/>
            <person name="Koehrsen M."/>
            <person name="Kumar L."/>
            <person name="Lee Y.H."/>
            <person name="Li L."/>
            <person name="Manners J.M."/>
            <person name="Miranda-Saavedra D."/>
            <person name="Mukherjee M."/>
            <person name="Park G."/>
            <person name="Park J."/>
            <person name="Park S.Y."/>
            <person name="Proctor R.H."/>
            <person name="Regev A."/>
            <person name="Ruiz-Roldan M.C."/>
            <person name="Sain D."/>
            <person name="Sakthikumar S."/>
            <person name="Sykes S."/>
            <person name="Schwartz D.C."/>
            <person name="Turgeon B.G."/>
            <person name="Wapinski I."/>
            <person name="Yoder O."/>
            <person name="Young S."/>
            <person name="Zeng Q."/>
            <person name="Zhou S."/>
            <person name="Galagan J."/>
            <person name="Cuomo C.A."/>
            <person name="Kistler H.C."/>
            <person name="Rep M."/>
        </authorList>
    </citation>
    <scope>NUCLEOTIDE SEQUENCE [LARGE SCALE GENOMIC DNA]</scope>
    <source>
        <strain evidence="1">4287</strain>
    </source>
</reference>
<dbReference type="VEuPathDB" id="FungiDB:FOXG_22702"/>
<dbReference type="EMBL" id="DS231737">
    <property type="protein sequence ID" value="KNB19975.1"/>
    <property type="molecule type" value="Genomic_DNA"/>
</dbReference>
<name>A0A0J9WBR6_FUSO4</name>
<dbReference type="Proteomes" id="UP000009097">
    <property type="component" value="Unassembled WGS sequence"/>
</dbReference>
<protein>
    <submittedName>
        <fullName evidence="1">Uncharacterized protein</fullName>
    </submittedName>
</protein>
<reference evidence="1" key="1">
    <citation type="submission" date="2007-04" db="EMBL/GenBank/DDBJ databases">
        <authorList>
            <consortium name="The Broad Institute Genome Sequencing Platform"/>
            <person name="Birren B."/>
            <person name="Lander E."/>
            <person name="Galagan J."/>
            <person name="Nusbaum C."/>
            <person name="Devon K."/>
            <person name="Ma L.-J."/>
            <person name="Jaffe D."/>
            <person name="Butler J."/>
            <person name="Alvarez P."/>
            <person name="Gnerre S."/>
            <person name="Grabherr M."/>
            <person name="Kleber M."/>
            <person name="Mauceli E."/>
            <person name="Brockman W."/>
            <person name="MacCallum I.A."/>
            <person name="Young S."/>
            <person name="LaButti K."/>
            <person name="DeCaprio D."/>
            <person name="Crawford M."/>
            <person name="Koehrsen M."/>
            <person name="Engels R."/>
            <person name="Montgomery P."/>
            <person name="Pearson M."/>
            <person name="Howarth C."/>
            <person name="Larson L."/>
            <person name="White J."/>
            <person name="O'Leary S."/>
            <person name="Kodira C."/>
            <person name="Zeng Q."/>
            <person name="Yandava C."/>
            <person name="Alvarado L."/>
            <person name="Kistler C."/>
            <person name="Shim W.-B."/>
            <person name="Kang S."/>
            <person name="Woloshuk C."/>
        </authorList>
    </citation>
    <scope>NUCLEOTIDE SEQUENCE</scope>
    <source>
        <strain evidence="1">4287</strain>
    </source>
</reference>
<gene>
    <name evidence="1" type="ORF">FOXG_22702</name>
</gene>
<evidence type="ECO:0000313" key="2">
    <source>
        <dbReference type="Proteomes" id="UP000009097"/>
    </source>
</evidence>
<dbReference type="GeneID" id="28963408"/>
<organism evidence="1 2">
    <name type="scientific">Fusarium oxysporum f. sp. lycopersici (strain 4287 / CBS 123668 / FGSC 9935 / NRRL 34936)</name>
    <name type="common">Fusarium vascular wilt of tomato</name>
    <dbReference type="NCBI Taxonomy" id="426428"/>
    <lineage>
        <taxon>Eukaryota</taxon>
        <taxon>Fungi</taxon>
        <taxon>Dikarya</taxon>
        <taxon>Ascomycota</taxon>
        <taxon>Pezizomycotina</taxon>
        <taxon>Sordariomycetes</taxon>
        <taxon>Hypocreomycetidae</taxon>
        <taxon>Hypocreales</taxon>
        <taxon>Nectriaceae</taxon>
        <taxon>Fusarium</taxon>
        <taxon>Fusarium oxysporum species complex</taxon>
    </lineage>
</organism>
<evidence type="ECO:0000313" key="1">
    <source>
        <dbReference type="EMBL" id="KNB19975.1"/>
    </source>
</evidence>
<sequence length="33" mass="3565">MAVGEVIGLLKEALFIWHGRELLRPNSSGSGVQ</sequence>
<dbReference type="KEGG" id="fox:FOXG_22702"/>